<protein>
    <recommendedName>
        <fullName evidence="4">DUF2812 domain-containing protein</fullName>
    </recommendedName>
</protein>
<proteinExistence type="predicted"/>
<keyword evidence="1" id="KW-0812">Transmembrane</keyword>
<feature type="transmembrane region" description="Helical" evidence="1">
    <location>
        <begin position="121"/>
        <end position="143"/>
    </location>
</feature>
<evidence type="ECO:0008006" key="4">
    <source>
        <dbReference type="Google" id="ProtNLM"/>
    </source>
</evidence>
<dbReference type="AlphaFoldDB" id="A0A136WIW9"/>
<evidence type="ECO:0000256" key="1">
    <source>
        <dbReference type="SAM" id="Phobius"/>
    </source>
</evidence>
<dbReference type="InterPro" id="IPR021359">
    <property type="entry name" value="DUF2812"/>
</dbReference>
<sequence>MEKRLIPVNIFDTTTVEQWLEQMAEEGFILNSFKGRKAVFEDGHCQKIKYRFIPLEDKDEAPSKEMRELFEENGWNFVTTVEKFFFVFSNDTEFPKPIPFSKEEERRIYEDLKGKKRNSMLLAVLGFFVLVGFQLGVSLYFRLDDYILGNEINTGYAYILAIFLNIMAVIREYRSYAILKRRLESMEMEEEEDSPYMPTTKWIRVETVLQVFAFILMLVPLLSEFNGANDPVTITENELPVSYVSLEEIESAIPGMEYFNRYTYMSKKTSLLAPVQYIVEQGGTTYNDADENVIGDEPHLSFSYIELKYSELGNVALHSLMRLYHTTKVEQEGLDQAWVEKSENRAFIFLLKDNKILKIKYWGEADILSHLDSYIAIMQSSAS</sequence>
<dbReference type="Pfam" id="PF11193">
    <property type="entry name" value="DUF2812"/>
    <property type="match status" value="1"/>
</dbReference>
<keyword evidence="1" id="KW-0472">Membrane</keyword>
<gene>
    <name evidence="2" type="ORF">CLNEO_06230</name>
</gene>
<organism evidence="2 3">
    <name type="scientific">Anaerotignum neopropionicum</name>
    <dbReference type="NCBI Taxonomy" id="36847"/>
    <lineage>
        <taxon>Bacteria</taxon>
        <taxon>Bacillati</taxon>
        <taxon>Bacillota</taxon>
        <taxon>Clostridia</taxon>
        <taxon>Lachnospirales</taxon>
        <taxon>Anaerotignaceae</taxon>
        <taxon>Anaerotignum</taxon>
    </lineage>
</organism>
<feature type="transmembrane region" description="Helical" evidence="1">
    <location>
        <begin position="155"/>
        <end position="173"/>
    </location>
</feature>
<dbReference type="RefSeq" id="WP_066084245.1">
    <property type="nucleotide sequence ID" value="NZ_LRVM01000001.1"/>
</dbReference>
<keyword evidence="3" id="KW-1185">Reference proteome</keyword>
<keyword evidence="1" id="KW-1133">Transmembrane helix</keyword>
<reference evidence="2 3" key="1">
    <citation type="submission" date="2016-01" db="EMBL/GenBank/DDBJ databases">
        <title>Genome sequence of Clostridium neopropionicum X4, DSM-3847.</title>
        <authorList>
            <person name="Poehlein A."/>
            <person name="Beck M.H."/>
            <person name="Bengelsdorf F.R."/>
            <person name="Daniel R."/>
            <person name="Duerre P."/>
        </authorList>
    </citation>
    <scope>NUCLEOTIDE SEQUENCE [LARGE SCALE GENOMIC DNA]</scope>
    <source>
        <strain evidence="2 3">DSM-3847</strain>
    </source>
</reference>
<dbReference type="STRING" id="36847.CLNEO_06230"/>
<dbReference type="EMBL" id="LRVM01000001">
    <property type="protein sequence ID" value="KXL54516.1"/>
    <property type="molecule type" value="Genomic_DNA"/>
</dbReference>
<dbReference type="OrthoDB" id="8230517at2"/>
<evidence type="ECO:0000313" key="3">
    <source>
        <dbReference type="Proteomes" id="UP000070539"/>
    </source>
</evidence>
<name>A0A136WIW9_9FIRM</name>
<dbReference type="Proteomes" id="UP000070539">
    <property type="component" value="Unassembled WGS sequence"/>
</dbReference>
<accession>A0A136WIW9</accession>
<evidence type="ECO:0000313" key="2">
    <source>
        <dbReference type="EMBL" id="KXL54516.1"/>
    </source>
</evidence>
<comment type="caution">
    <text evidence="2">The sequence shown here is derived from an EMBL/GenBank/DDBJ whole genome shotgun (WGS) entry which is preliminary data.</text>
</comment>